<evidence type="ECO:0000313" key="4">
    <source>
        <dbReference type="Proteomes" id="UP000006735"/>
    </source>
</evidence>
<dbReference type="Pfam" id="PF06259">
    <property type="entry name" value="Abhydrolase_8"/>
    <property type="match status" value="1"/>
</dbReference>
<dbReference type="Gene3D" id="3.40.50.1820">
    <property type="entry name" value="alpha/beta hydrolase"/>
    <property type="match status" value="1"/>
</dbReference>
<dbReference type="InterPro" id="IPR029058">
    <property type="entry name" value="AB_hydrolase_fold"/>
</dbReference>
<gene>
    <name evidence="3" type="primary">LipA</name>
    <name evidence="3" type="ordered locus">XOO1658</name>
</gene>
<dbReference type="PANTHER" id="PTHR37946:SF1">
    <property type="entry name" value="SLL1969 PROTEIN"/>
    <property type="match status" value="1"/>
</dbReference>
<proteinExistence type="predicted"/>
<evidence type="ECO:0000256" key="1">
    <source>
        <dbReference type="SAM" id="MobiDB-lite"/>
    </source>
</evidence>
<dbReference type="SUPFAM" id="SSF53474">
    <property type="entry name" value="alpha/beta-Hydrolases"/>
    <property type="match status" value="1"/>
</dbReference>
<dbReference type="PANTHER" id="PTHR37946">
    <property type="entry name" value="SLL1969 PROTEIN"/>
    <property type="match status" value="1"/>
</dbReference>
<keyword evidence="3" id="KW-0378">Hydrolase</keyword>
<feature type="domain" description="DUF1023" evidence="2">
    <location>
        <begin position="109"/>
        <end position="163"/>
    </location>
</feature>
<dbReference type="InterPro" id="IPR010427">
    <property type="entry name" value="DUF1023"/>
</dbReference>
<reference evidence="3 4" key="1">
    <citation type="journal article" date="2005" name="Nucleic Acids Res.">
        <title>The genome sequence of Xanthomonas oryzae pathovar oryzae KACC10331, the bacterial blight pathogen of rice.</title>
        <authorList>
            <person name="Lee B.M."/>
            <person name="Park Y.J."/>
            <person name="Park D.S."/>
            <person name="Kang H.W."/>
            <person name="Kim J.G."/>
            <person name="Song E.S."/>
            <person name="Park I.C."/>
            <person name="Yoon U.H."/>
            <person name="Hahn J.H."/>
            <person name="Koo B.S."/>
            <person name="Lee G.B."/>
            <person name="Kim H."/>
            <person name="Park H.S."/>
            <person name="Yoon K.O."/>
            <person name="Kim J.H."/>
            <person name="Jung C.H."/>
            <person name="Koh N.H."/>
            <person name="Seo J.S."/>
            <person name="Go S.J."/>
        </authorList>
    </citation>
    <scope>NUCLEOTIDE SEQUENCE [LARGE SCALE GENOMIC DNA]</scope>
    <source>
        <strain evidence="4">KACC10331 / KXO85</strain>
    </source>
</reference>
<evidence type="ECO:0000313" key="3">
    <source>
        <dbReference type="EMBL" id="AAW74912.1"/>
    </source>
</evidence>
<sequence>MRLRLHRRSPARGRHASDAHVPVTTSVSSASPISPATPRRNPRAQATAATADVLLVHGIWNTTHWLLPLARRMRADGLAPALFGYASVLGGPARAVPCLIERLRASRAQWVVCHSLGGLMTLQALQDAPELPVRRVVCLGSPLCGSAAARGLAQRGGLWAMGRSAAILQQGFARWDGQAEIGQVAGSVARGVGRWLAPLDGDSDGTVALAETRLPGLRDHCVMRASHSGLLRSPEAAAQALAFLRCGRFRS</sequence>
<evidence type="ECO:0000259" key="2">
    <source>
        <dbReference type="Pfam" id="PF06259"/>
    </source>
</evidence>
<dbReference type="HOGENOM" id="CLU_075528_2_0_6"/>
<feature type="compositionally biased region" description="Basic residues" evidence="1">
    <location>
        <begin position="1"/>
        <end position="14"/>
    </location>
</feature>
<accession>Q5H2A9</accession>
<feature type="compositionally biased region" description="Low complexity" evidence="1">
    <location>
        <begin position="19"/>
        <end position="38"/>
    </location>
</feature>
<dbReference type="ESTHER" id="xanax-XAC3152">
    <property type="family name" value="6_AlphaBeta_hydrolase"/>
</dbReference>
<feature type="region of interest" description="Disordered" evidence="1">
    <location>
        <begin position="1"/>
        <end position="45"/>
    </location>
</feature>
<dbReference type="KEGG" id="xoo:XOO1658"/>
<dbReference type="GO" id="GO:0016787">
    <property type="term" value="F:hydrolase activity"/>
    <property type="evidence" value="ECO:0007669"/>
    <property type="project" value="UniProtKB-KW"/>
</dbReference>
<keyword evidence="4" id="KW-1185">Reference proteome</keyword>
<dbReference type="EMBL" id="AE013598">
    <property type="protein sequence ID" value="AAW74912.1"/>
    <property type="molecule type" value="Genomic_DNA"/>
</dbReference>
<dbReference type="Proteomes" id="UP000006735">
    <property type="component" value="Chromosome"/>
</dbReference>
<dbReference type="STRING" id="291331.XOO1658"/>
<protein>
    <submittedName>
        <fullName evidence="3">Predicted acetyltransferases and hydrolases with the alpha/beta hydrolase fold</fullName>
    </submittedName>
</protein>
<dbReference type="AlphaFoldDB" id="Q5H2A9"/>
<organism evidence="3 4">
    <name type="scientific">Xanthomonas oryzae pv. oryzae (strain KACC10331 / KXO85)</name>
    <dbReference type="NCBI Taxonomy" id="291331"/>
    <lineage>
        <taxon>Bacteria</taxon>
        <taxon>Pseudomonadati</taxon>
        <taxon>Pseudomonadota</taxon>
        <taxon>Gammaproteobacteria</taxon>
        <taxon>Lysobacterales</taxon>
        <taxon>Lysobacteraceae</taxon>
        <taxon>Xanthomonas</taxon>
    </lineage>
</organism>
<name>Q5H2A9_XANOR</name>